<dbReference type="InterPro" id="IPR030378">
    <property type="entry name" value="G_CP_dom"/>
</dbReference>
<dbReference type="InterPro" id="IPR006073">
    <property type="entry name" value="GTP-bd"/>
</dbReference>
<comment type="function">
    <text evidence="11">Required for a late step of 50S ribosomal subunit assembly. Has GTPase activity.</text>
</comment>
<evidence type="ECO:0000256" key="4">
    <source>
        <dbReference type="ARBA" id="ARBA00022517"/>
    </source>
</evidence>
<dbReference type="FunFam" id="3.40.50.300:FF:000590">
    <property type="entry name" value="Ribosome biogenesis GTPase A"/>
    <property type="match status" value="1"/>
</dbReference>
<dbReference type="EMBL" id="FONT01000001">
    <property type="protein sequence ID" value="SFE39435.1"/>
    <property type="molecule type" value="Genomic_DNA"/>
</dbReference>
<keyword evidence="5 11" id="KW-0547">Nucleotide-binding</keyword>
<evidence type="ECO:0000256" key="3">
    <source>
        <dbReference type="ARBA" id="ARBA00022490"/>
    </source>
</evidence>
<evidence type="ECO:0000313" key="14">
    <source>
        <dbReference type="EMBL" id="SFE39435.1"/>
    </source>
</evidence>
<evidence type="ECO:0000256" key="8">
    <source>
        <dbReference type="ARBA" id="ARBA00023134"/>
    </source>
</evidence>
<dbReference type="GO" id="GO:0003924">
    <property type="term" value="F:GTPase activity"/>
    <property type="evidence" value="ECO:0007669"/>
    <property type="project" value="TreeGrafter"/>
</dbReference>
<organism evidence="14 15">
    <name type="scientific">Alteribacillus iranensis</name>
    <dbReference type="NCBI Taxonomy" id="930128"/>
    <lineage>
        <taxon>Bacteria</taxon>
        <taxon>Bacillati</taxon>
        <taxon>Bacillota</taxon>
        <taxon>Bacilli</taxon>
        <taxon>Bacillales</taxon>
        <taxon>Bacillaceae</taxon>
        <taxon>Alteribacillus</taxon>
    </lineage>
</organism>
<dbReference type="GO" id="GO:0003723">
    <property type="term" value="F:RNA binding"/>
    <property type="evidence" value="ECO:0007669"/>
    <property type="project" value="UniProtKB-KW"/>
</dbReference>
<dbReference type="NCBIfam" id="TIGR03596">
    <property type="entry name" value="GTPase_YlqF"/>
    <property type="match status" value="1"/>
</dbReference>
<dbReference type="RefSeq" id="WP_091657306.1">
    <property type="nucleotide sequence ID" value="NZ_FONT01000001.1"/>
</dbReference>
<dbReference type="Gene3D" id="3.40.50.300">
    <property type="entry name" value="P-loop containing nucleotide triphosphate hydrolases"/>
    <property type="match status" value="1"/>
</dbReference>
<dbReference type="AlphaFoldDB" id="A0A1I2A5U6"/>
<keyword evidence="15" id="KW-1185">Reference proteome</keyword>
<dbReference type="PROSITE" id="PS51721">
    <property type="entry name" value="G_CP"/>
    <property type="match status" value="1"/>
</dbReference>
<evidence type="ECO:0000256" key="1">
    <source>
        <dbReference type="ARBA" id="ARBA00004496"/>
    </source>
</evidence>
<evidence type="ECO:0000313" key="15">
    <source>
        <dbReference type="Proteomes" id="UP000199516"/>
    </source>
</evidence>
<evidence type="ECO:0000259" key="13">
    <source>
        <dbReference type="PROSITE" id="PS51721"/>
    </source>
</evidence>
<dbReference type="PANTHER" id="PTHR45782:SF4">
    <property type="entry name" value="MITOCHONDRIAL RIBOSOME-ASSOCIATED GTPASE 1"/>
    <property type="match status" value="1"/>
</dbReference>
<accession>A0A1I2A5U6</accession>
<feature type="domain" description="CP-type G" evidence="13">
    <location>
        <begin position="14"/>
        <end position="178"/>
    </location>
</feature>
<dbReference type="Pfam" id="PF01926">
    <property type="entry name" value="MMR_HSR1"/>
    <property type="match status" value="1"/>
</dbReference>
<dbReference type="SUPFAM" id="SSF52540">
    <property type="entry name" value="P-loop containing nucleoside triphosphate hydrolases"/>
    <property type="match status" value="1"/>
</dbReference>
<comment type="similarity">
    <text evidence="11">Belongs to the TRAFAC class YlqF/YawG GTPase family. MTG1 subfamily.</text>
</comment>
<dbReference type="CDD" id="cd01856">
    <property type="entry name" value="YlqF"/>
    <property type="match status" value="1"/>
</dbReference>
<feature type="binding site" evidence="12">
    <location>
        <begin position="130"/>
        <end position="135"/>
    </location>
    <ligand>
        <name>GTP</name>
        <dbReference type="ChEBI" id="CHEBI:37565"/>
    </ligand>
</feature>
<dbReference type="InterPro" id="IPR023179">
    <property type="entry name" value="GTP-bd_ortho_bundle_sf"/>
</dbReference>
<comment type="subcellular location">
    <subcellularLocation>
        <location evidence="1 11">Cytoplasm</location>
    </subcellularLocation>
</comment>
<dbReference type="GO" id="GO:0042254">
    <property type="term" value="P:ribosome biogenesis"/>
    <property type="evidence" value="ECO:0007669"/>
    <property type="project" value="UniProtKB-KW"/>
</dbReference>
<gene>
    <name evidence="14" type="ORF">SAMN05192532_101684</name>
</gene>
<evidence type="ECO:0000256" key="2">
    <source>
        <dbReference type="ARBA" id="ARBA00014898"/>
    </source>
</evidence>
<dbReference type="Proteomes" id="UP000199516">
    <property type="component" value="Unassembled WGS sequence"/>
</dbReference>
<evidence type="ECO:0000256" key="6">
    <source>
        <dbReference type="ARBA" id="ARBA00022801"/>
    </source>
</evidence>
<comment type="subunit">
    <text evidence="10">Interacts with ctc. Interacts with the immature 50S ribosome subunit. 2 molecules of rbgA bind to one 50S subunit.</text>
</comment>
<comment type="function">
    <text evidence="9">Essential protein that is required for a late step of 50S ribosomal subunit assembly. Has GTPase activity that is stimulated by interaction with the immature 50S ribosome subunit. Binds to the 23S rRNA. Required for the association of ribosomal proteins rplP and rpmA with the large subunit.</text>
</comment>
<evidence type="ECO:0000256" key="7">
    <source>
        <dbReference type="ARBA" id="ARBA00022884"/>
    </source>
</evidence>
<keyword evidence="6" id="KW-0378">Hydrolase</keyword>
<evidence type="ECO:0000256" key="12">
    <source>
        <dbReference type="PIRSR" id="PIRSR006230-1"/>
    </source>
</evidence>
<dbReference type="STRING" id="930128.SAMN05192532_101684"/>
<dbReference type="InterPro" id="IPR019991">
    <property type="entry name" value="GTP-bd_ribosome_bgen"/>
</dbReference>
<dbReference type="Gene3D" id="1.10.1580.10">
    <property type="match status" value="1"/>
</dbReference>
<protein>
    <recommendedName>
        <fullName evidence="2 11">Ribosome biogenesis GTPase A</fullName>
    </recommendedName>
</protein>
<dbReference type="PIRSF" id="PIRSF006230">
    <property type="entry name" value="MG442"/>
    <property type="match status" value="1"/>
</dbReference>
<keyword evidence="4" id="KW-0690">Ribosome biogenesis</keyword>
<sequence>MTIQWYPGHMAKAKREVAEQLKRVDMVIELADARVPQSSRNPMLDSIIQDKPRLLVLTKSDMADAAATEEWMKVFAEQGTEVISINALKNQGAKPIIEKAKKLTAPFFEKRKKKGIRPRAIRAMVIGIPNVGKSTVINRLVGKNTARTGNKPGITQKQQWLKVSNTMELLDTPGILWPKFDDPLVGYRLAVTGAIKDDLLDFGDIALFTLRMLKERYRPMLLERYQLRMPLPEEDLTLFEEIGKHRGCLKPGGVIDYEKAAEIIIRDIRSLKLGRITLEVPEDWNDK</sequence>
<keyword evidence="3 11" id="KW-0963">Cytoplasm</keyword>
<feature type="binding site" evidence="12">
    <location>
        <position position="174"/>
    </location>
    <ligand>
        <name>GTP</name>
        <dbReference type="ChEBI" id="CHEBI:37565"/>
    </ligand>
</feature>
<dbReference type="FunFam" id="1.10.1580.10:FF:000003">
    <property type="entry name" value="Ribosome biogenesis GTPase A"/>
    <property type="match status" value="1"/>
</dbReference>
<dbReference type="GO" id="GO:0005525">
    <property type="term" value="F:GTP binding"/>
    <property type="evidence" value="ECO:0007669"/>
    <property type="project" value="UniProtKB-KW"/>
</dbReference>
<keyword evidence="8 11" id="KW-0342">GTP-binding</keyword>
<dbReference type="GO" id="GO:0006412">
    <property type="term" value="P:translation"/>
    <property type="evidence" value="ECO:0007669"/>
    <property type="project" value="TreeGrafter"/>
</dbReference>
<dbReference type="PANTHER" id="PTHR45782">
    <property type="entry name" value="MITOCHONDRIAL RIBOSOME-ASSOCIATED GTPASE 1"/>
    <property type="match status" value="1"/>
</dbReference>
<evidence type="ECO:0000256" key="10">
    <source>
        <dbReference type="ARBA" id="ARBA00025856"/>
    </source>
</evidence>
<keyword evidence="7" id="KW-0694">RNA-binding</keyword>
<evidence type="ECO:0000256" key="11">
    <source>
        <dbReference type="PIRNR" id="PIRNR006230"/>
    </source>
</evidence>
<name>A0A1I2A5U6_9BACI</name>
<evidence type="ECO:0000256" key="9">
    <source>
        <dbReference type="ARBA" id="ARBA00025021"/>
    </source>
</evidence>
<proteinExistence type="inferred from homology"/>
<dbReference type="InterPro" id="IPR016478">
    <property type="entry name" value="GTPase_MTG1"/>
</dbReference>
<evidence type="ECO:0000256" key="5">
    <source>
        <dbReference type="ARBA" id="ARBA00022741"/>
    </source>
</evidence>
<reference evidence="14 15" key="1">
    <citation type="submission" date="2016-10" db="EMBL/GenBank/DDBJ databases">
        <authorList>
            <person name="de Groot N.N."/>
        </authorList>
    </citation>
    <scope>NUCLEOTIDE SEQUENCE [LARGE SCALE GENOMIC DNA]</scope>
    <source>
        <strain evidence="14 15">DSM 23995</strain>
    </source>
</reference>
<dbReference type="InterPro" id="IPR027417">
    <property type="entry name" value="P-loop_NTPase"/>
</dbReference>
<dbReference type="GO" id="GO:0005737">
    <property type="term" value="C:cytoplasm"/>
    <property type="evidence" value="ECO:0007669"/>
    <property type="project" value="UniProtKB-SubCell"/>
</dbReference>
<dbReference type="OrthoDB" id="9779790at2"/>